<dbReference type="Gene3D" id="3.40.50.10490">
    <property type="entry name" value="Glucose-6-phosphate isomerase like protein, domain 1"/>
    <property type="match status" value="1"/>
</dbReference>
<dbReference type="SUPFAM" id="SSF53697">
    <property type="entry name" value="SIS domain"/>
    <property type="match status" value="1"/>
</dbReference>
<dbReference type="InterPro" id="IPR050099">
    <property type="entry name" value="SIS_GmhA/DiaA_subfam"/>
</dbReference>
<reference evidence="2 3" key="1">
    <citation type="submission" date="2018-05" db="EMBL/GenBank/DDBJ databases">
        <title>Complete genome sequence of Massilia oculi sp. nov. CCUG 43427T (=DSM 26321T), the type strain of M. oculi, and comparison with genome sequences of other Massilia strains.</title>
        <authorList>
            <person name="Zhu B."/>
        </authorList>
    </citation>
    <scope>NUCLEOTIDE SEQUENCE [LARGE SCALE GENOMIC DNA]</scope>
    <source>
        <strain evidence="2 3">CCUG 43427</strain>
    </source>
</reference>
<dbReference type="InterPro" id="IPR035461">
    <property type="entry name" value="GmhA/DiaA"/>
</dbReference>
<dbReference type="EMBL" id="CP029343">
    <property type="protein sequence ID" value="AWL03022.1"/>
    <property type="molecule type" value="Genomic_DNA"/>
</dbReference>
<dbReference type="KEGG" id="mtim:DIR46_00105"/>
<protein>
    <submittedName>
        <fullName evidence="2">Phosphoheptose isomerase</fullName>
    </submittedName>
</protein>
<proteinExistence type="predicted"/>
<dbReference type="GO" id="GO:0016853">
    <property type="term" value="F:isomerase activity"/>
    <property type="evidence" value="ECO:0007669"/>
    <property type="project" value="UniProtKB-KW"/>
</dbReference>
<dbReference type="RefSeq" id="WP_109343447.1">
    <property type="nucleotide sequence ID" value="NZ_CP029343.1"/>
</dbReference>
<evidence type="ECO:0000259" key="1">
    <source>
        <dbReference type="PROSITE" id="PS51464"/>
    </source>
</evidence>
<dbReference type="OrthoDB" id="9810929at2"/>
<dbReference type="CDD" id="cd05006">
    <property type="entry name" value="SIS_GmhA"/>
    <property type="match status" value="1"/>
</dbReference>
<dbReference type="AlphaFoldDB" id="A0A2S2DCD8"/>
<dbReference type="PROSITE" id="PS51464">
    <property type="entry name" value="SIS"/>
    <property type="match status" value="1"/>
</dbReference>
<dbReference type="GO" id="GO:0097367">
    <property type="term" value="F:carbohydrate derivative binding"/>
    <property type="evidence" value="ECO:0007669"/>
    <property type="project" value="InterPro"/>
</dbReference>
<gene>
    <name evidence="2" type="ORF">DIR46_00105</name>
</gene>
<accession>A0A2S2DCD8</accession>
<dbReference type="InterPro" id="IPR046348">
    <property type="entry name" value="SIS_dom_sf"/>
</dbReference>
<dbReference type="InterPro" id="IPR001347">
    <property type="entry name" value="SIS_dom"/>
</dbReference>
<dbReference type="PANTHER" id="PTHR30390:SF7">
    <property type="entry name" value="PHOSPHOHEPTOSE ISOMERASE"/>
    <property type="match status" value="1"/>
</dbReference>
<keyword evidence="3" id="KW-1185">Reference proteome</keyword>
<evidence type="ECO:0000313" key="2">
    <source>
        <dbReference type="EMBL" id="AWL03022.1"/>
    </source>
</evidence>
<feature type="domain" description="SIS" evidence="1">
    <location>
        <begin position="36"/>
        <end position="195"/>
    </location>
</feature>
<dbReference type="Pfam" id="PF13580">
    <property type="entry name" value="SIS_2"/>
    <property type="match status" value="1"/>
</dbReference>
<evidence type="ECO:0000313" key="3">
    <source>
        <dbReference type="Proteomes" id="UP000245820"/>
    </source>
</evidence>
<keyword evidence="2" id="KW-0413">Isomerase</keyword>
<organism evidence="2 3">
    <name type="scientific">Massilia oculi</name>
    <dbReference type="NCBI Taxonomy" id="945844"/>
    <lineage>
        <taxon>Bacteria</taxon>
        <taxon>Pseudomonadati</taxon>
        <taxon>Pseudomonadota</taxon>
        <taxon>Betaproteobacteria</taxon>
        <taxon>Burkholderiales</taxon>
        <taxon>Oxalobacteraceae</taxon>
        <taxon>Telluria group</taxon>
        <taxon>Massilia</taxon>
    </lineage>
</organism>
<dbReference type="PANTHER" id="PTHR30390">
    <property type="entry name" value="SEDOHEPTULOSE 7-PHOSPHATE ISOMERASE / DNAA INITIATOR-ASSOCIATING FACTOR FOR REPLICATION INITIATION"/>
    <property type="match status" value="1"/>
</dbReference>
<sequence>MIDHIRSNLIEARNALDSLINDSVQLGNIEAGAALLINALGSGRRVISCGNGGSMCDAMHLAEELSGQFRENRPAMAAVAISDPSYISCVANDYGYEQVFARFVEGNGAAGDILFAISTSGSSPSVVLAARAARAKGMKVIGLTGRPKSQLEQFVDVIVCTSAGRYADRVQELHIKVIHILIELVERSLQPANYPPKE</sequence>
<dbReference type="GO" id="GO:1901135">
    <property type="term" value="P:carbohydrate derivative metabolic process"/>
    <property type="evidence" value="ECO:0007669"/>
    <property type="project" value="InterPro"/>
</dbReference>
<dbReference type="Proteomes" id="UP000245820">
    <property type="component" value="Chromosome"/>
</dbReference>
<name>A0A2S2DCD8_9BURK</name>